<feature type="transmembrane region" description="Helical" evidence="7">
    <location>
        <begin position="138"/>
        <end position="160"/>
    </location>
</feature>
<evidence type="ECO:0000259" key="8">
    <source>
        <dbReference type="PROSITE" id="PS50928"/>
    </source>
</evidence>
<keyword evidence="3" id="KW-1003">Cell membrane</keyword>
<feature type="transmembrane region" description="Helical" evidence="7">
    <location>
        <begin position="9"/>
        <end position="29"/>
    </location>
</feature>
<keyword evidence="10" id="KW-1185">Reference proteome</keyword>
<comment type="similarity">
    <text evidence="7">Belongs to the binding-protein-dependent transport system permease family.</text>
</comment>
<evidence type="ECO:0000256" key="4">
    <source>
        <dbReference type="ARBA" id="ARBA00022692"/>
    </source>
</evidence>
<dbReference type="GO" id="GO:0005886">
    <property type="term" value="C:plasma membrane"/>
    <property type="evidence" value="ECO:0007669"/>
    <property type="project" value="UniProtKB-SubCell"/>
</dbReference>
<accession>A0A4Y3PW80</accession>
<dbReference type="AlphaFoldDB" id="A0A4Y3PW80"/>
<dbReference type="InterPro" id="IPR000515">
    <property type="entry name" value="MetI-like"/>
</dbReference>
<protein>
    <submittedName>
        <fullName evidence="9">Nickel ABC transporter permease</fullName>
    </submittedName>
</protein>
<dbReference type="EMBL" id="BJMH01000028">
    <property type="protein sequence ID" value="GEB34821.1"/>
    <property type="molecule type" value="Genomic_DNA"/>
</dbReference>
<dbReference type="PANTHER" id="PTHR43163">
    <property type="entry name" value="DIPEPTIDE TRANSPORT SYSTEM PERMEASE PROTEIN DPPB-RELATED"/>
    <property type="match status" value="1"/>
</dbReference>
<sequence length="310" mass="34085">MGRYLLKRLLISIPLLVLVSFCTFCLMQFSPLDPAEVVLQAQGVPQITPELVAQTKAELGMDKPFIVRYLDWLLSCLQLDFGHSYVTGKSVWSLLGPAFVNTLKLTLVSVAAILVLSVALGVICALQAGKRTDQAVRAVSFLLASLPPYLLAAILVWYFAVKLDWLPTSGMDSYKSYLLPVAVTTIGYAGIYFRMVRSAVLGNLHEEYVRYSRACGLPERKIMLHVIRNSLQVTTAVFCMAIPVILGGTVVVENVFAWPGLGTLSVKAIMSRDFPLIQAYVLVLAVAFILFNTVSDVLQAALNPKLREEL</sequence>
<dbReference type="GO" id="GO:0055085">
    <property type="term" value="P:transmembrane transport"/>
    <property type="evidence" value="ECO:0007669"/>
    <property type="project" value="InterPro"/>
</dbReference>
<dbReference type="PANTHER" id="PTHR43163:SF6">
    <property type="entry name" value="DIPEPTIDE TRANSPORT SYSTEM PERMEASE PROTEIN DPPB-RELATED"/>
    <property type="match status" value="1"/>
</dbReference>
<dbReference type="NCBIfam" id="NF045469">
    <property type="entry name" value="Opp1B"/>
    <property type="match status" value="1"/>
</dbReference>
<feature type="transmembrane region" description="Helical" evidence="7">
    <location>
        <begin position="105"/>
        <end position="126"/>
    </location>
</feature>
<feature type="domain" description="ABC transmembrane type-1" evidence="8">
    <location>
        <begin position="99"/>
        <end position="295"/>
    </location>
</feature>
<keyword evidence="2 7" id="KW-0813">Transport</keyword>
<comment type="caution">
    <text evidence="9">The sequence shown here is derived from an EMBL/GenBank/DDBJ whole genome shotgun (WGS) entry which is preliminary data.</text>
</comment>
<organism evidence="9 10">
    <name type="scientific">Brevibacillus parabrevis</name>
    <dbReference type="NCBI Taxonomy" id="54914"/>
    <lineage>
        <taxon>Bacteria</taxon>
        <taxon>Bacillati</taxon>
        <taxon>Bacillota</taxon>
        <taxon>Bacilli</taxon>
        <taxon>Bacillales</taxon>
        <taxon>Paenibacillaceae</taxon>
        <taxon>Brevibacillus</taxon>
    </lineage>
</organism>
<evidence type="ECO:0000256" key="2">
    <source>
        <dbReference type="ARBA" id="ARBA00022448"/>
    </source>
</evidence>
<evidence type="ECO:0000256" key="3">
    <source>
        <dbReference type="ARBA" id="ARBA00022475"/>
    </source>
</evidence>
<dbReference type="Pfam" id="PF00528">
    <property type="entry name" value="BPD_transp_1"/>
    <property type="match status" value="1"/>
</dbReference>
<dbReference type="Pfam" id="PF19300">
    <property type="entry name" value="BPD_transp_1_N"/>
    <property type="match status" value="1"/>
</dbReference>
<keyword evidence="5 7" id="KW-1133">Transmembrane helix</keyword>
<dbReference type="STRING" id="54914.AV540_15595"/>
<feature type="transmembrane region" description="Helical" evidence="7">
    <location>
        <begin position="230"/>
        <end position="257"/>
    </location>
</feature>
<keyword evidence="6 7" id="KW-0472">Membrane</keyword>
<keyword evidence="4 7" id="KW-0812">Transmembrane</keyword>
<feature type="transmembrane region" description="Helical" evidence="7">
    <location>
        <begin position="176"/>
        <end position="193"/>
    </location>
</feature>
<feature type="transmembrane region" description="Helical" evidence="7">
    <location>
        <begin position="277"/>
        <end position="298"/>
    </location>
</feature>
<dbReference type="Gene3D" id="1.10.3720.10">
    <property type="entry name" value="MetI-like"/>
    <property type="match status" value="1"/>
</dbReference>
<evidence type="ECO:0000256" key="6">
    <source>
        <dbReference type="ARBA" id="ARBA00023136"/>
    </source>
</evidence>
<proteinExistence type="inferred from homology"/>
<evidence type="ECO:0000313" key="9">
    <source>
        <dbReference type="EMBL" id="GEB34821.1"/>
    </source>
</evidence>
<gene>
    <name evidence="9" type="ORF">BPA01_44010</name>
</gene>
<dbReference type="CDD" id="cd06261">
    <property type="entry name" value="TM_PBP2"/>
    <property type="match status" value="1"/>
</dbReference>
<dbReference type="InterPro" id="IPR045621">
    <property type="entry name" value="BPD_transp_1_N"/>
</dbReference>
<dbReference type="PROSITE" id="PS50928">
    <property type="entry name" value="ABC_TM1"/>
    <property type="match status" value="1"/>
</dbReference>
<dbReference type="Proteomes" id="UP000316882">
    <property type="component" value="Unassembled WGS sequence"/>
</dbReference>
<dbReference type="RefSeq" id="WP_122962166.1">
    <property type="nucleotide sequence ID" value="NZ_BJMH01000028.1"/>
</dbReference>
<dbReference type="SUPFAM" id="SSF161098">
    <property type="entry name" value="MetI-like"/>
    <property type="match status" value="1"/>
</dbReference>
<comment type="subcellular location">
    <subcellularLocation>
        <location evidence="1 7">Cell membrane</location>
        <topology evidence="1 7">Multi-pass membrane protein</topology>
    </subcellularLocation>
</comment>
<evidence type="ECO:0000256" key="7">
    <source>
        <dbReference type="RuleBase" id="RU363032"/>
    </source>
</evidence>
<evidence type="ECO:0000256" key="1">
    <source>
        <dbReference type="ARBA" id="ARBA00004651"/>
    </source>
</evidence>
<dbReference type="InterPro" id="IPR050036">
    <property type="entry name" value="CntB"/>
</dbReference>
<evidence type="ECO:0000313" key="10">
    <source>
        <dbReference type="Proteomes" id="UP000316882"/>
    </source>
</evidence>
<name>A0A4Y3PW80_BREPA</name>
<reference evidence="9 10" key="1">
    <citation type="submission" date="2019-06" db="EMBL/GenBank/DDBJ databases">
        <title>Whole genome shotgun sequence of Brevibacillus parabrevis NBRC 12334.</title>
        <authorList>
            <person name="Hosoyama A."/>
            <person name="Uohara A."/>
            <person name="Ohji S."/>
            <person name="Ichikawa N."/>
        </authorList>
    </citation>
    <scope>NUCLEOTIDE SEQUENCE [LARGE SCALE GENOMIC DNA]</scope>
    <source>
        <strain evidence="9 10">NBRC 12334</strain>
    </source>
</reference>
<dbReference type="GeneID" id="87610090"/>
<dbReference type="InterPro" id="IPR035906">
    <property type="entry name" value="MetI-like_sf"/>
</dbReference>
<evidence type="ECO:0000256" key="5">
    <source>
        <dbReference type="ARBA" id="ARBA00022989"/>
    </source>
</evidence>